<dbReference type="Gene3D" id="1.10.246.150">
    <property type="match status" value="1"/>
</dbReference>
<dbReference type="InterPro" id="IPR021146">
    <property type="entry name" value="Phage_gp6-like_head-tail"/>
</dbReference>
<comment type="caution">
    <text evidence="1">The sequence shown here is derived from an EMBL/GenBank/DDBJ whole genome shotgun (WGS) entry which is preliminary data.</text>
</comment>
<dbReference type="InterPro" id="IPR053746">
    <property type="entry name" value="Viral_HT_Connector_Assembly"/>
</dbReference>
<evidence type="ECO:0000313" key="2">
    <source>
        <dbReference type="Proteomes" id="UP001589691"/>
    </source>
</evidence>
<proteinExistence type="predicted"/>
<keyword evidence="2" id="KW-1185">Reference proteome</keyword>
<name>A0ABV5WWP0_9LACO</name>
<evidence type="ECO:0000313" key="1">
    <source>
        <dbReference type="EMBL" id="MFB9770098.1"/>
    </source>
</evidence>
<gene>
    <name evidence="1" type="ORF">ACFFLI_09515</name>
</gene>
<organism evidence="1 2">
    <name type="scientific">Lactiplantibacillus modestisalitolerans</name>
    <dbReference type="NCBI Taxonomy" id="1457219"/>
    <lineage>
        <taxon>Bacteria</taxon>
        <taxon>Bacillati</taxon>
        <taxon>Bacillota</taxon>
        <taxon>Bacilli</taxon>
        <taxon>Lactobacillales</taxon>
        <taxon>Lactobacillaceae</taxon>
        <taxon>Lactiplantibacillus</taxon>
    </lineage>
</organism>
<dbReference type="Proteomes" id="UP001589691">
    <property type="component" value="Unassembled WGS sequence"/>
</dbReference>
<reference evidence="1 2" key="1">
    <citation type="submission" date="2024-09" db="EMBL/GenBank/DDBJ databases">
        <authorList>
            <person name="Sun Q."/>
            <person name="Mori K."/>
        </authorList>
    </citation>
    <scope>NUCLEOTIDE SEQUENCE [LARGE SCALE GENOMIC DNA]</scope>
    <source>
        <strain evidence="1 2">TBRC 4576</strain>
    </source>
</reference>
<dbReference type="EMBL" id="JBHLZY010000025">
    <property type="protein sequence ID" value="MFB9770098.1"/>
    <property type="molecule type" value="Genomic_DNA"/>
</dbReference>
<protein>
    <submittedName>
        <fullName evidence="1">Phage head-tail connector protein</fullName>
    </submittedName>
</protein>
<accession>A0ABV5WWP0</accession>
<dbReference type="RefSeq" id="WP_137642122.1">
    <property type="nucleotide sequence ID" value="NZ_BJEA01000004.1"/>
</dbReference>
<dbReference type="Pfam" id="PF05135">
    <property type="entry name" value="Phage_connect_1"/>
    <property type="match status" value="1"/>
</dbReference>
<sequence>MAENAVLASLKLRIGVTDDKQDALLVDLIEDAQQRVLAYINQDGNAQTESPPAVGWVIKDIVVKMYNRIGDEGKESGSEGNVSSTWESIDLSNYANALDPYRKSSSRRRPGTVFI</sequence>